<dbReference type="GO" id="GO:0051073">
    <property type="term" value="F:adenosylcobinamide-GDP ribazoletransferase activity"/>
    <property type="evidence" value="ECO:0007669"/>
    <property type="project" value="UniProtKB-UniRule"/>
</dbReference>
<keyword evidence="8 19" id="KW-0169">Cobalamin biosynthesis</keyword>
<dbReference type="Proteomes" id="UP000023435">
    <property type="component" value="Unassembled WGS sequence"/>
</dbReference>
<evidence type="ECO:0000256" key="17">
    <source>
        <dbReference type="ARBA" id="ARBA00048623"/>
    </source>
</evidence>
<evidence type="ECO:0000256" key="14">
    <source>
        <dbReference type="ARBA" id="ARBA00025228"/>
    </source>
</evidence>
<dbReference type="HAMAP" id="MF_00719">
    <property type="entry name" value="CobS"/>
    <property type="match status" value="1"/>
</dbReference>
<evidence type="ECO:0000256" key="13">
    <source>
        <dbReference type="ARBA" id="ARBA00023136"/>
    </source>
</evidence>
<comment type="pathway">
    <text evidence="3 19">Cofactor biosynthesis; adenosylcobalamin biosynthesis; adenosylcobalamin from cob(II)yrinate a,c-diamide: step 7/7.</text>
</comment>
<dbReference type="InterPro" id="IPR003805">
    <property type="entry name" value="CobS"/>
</dbReference>
<evidence type="ECO:0000256" key="11">
    <source>
        <dbReference type="ARBA" id="ARBA00022842"/>
    </source>
</evidence>
<keyword evidence="21" id="KW-1185">Reference proteome</keyword>
<evidence type="ECO:0000256" key="18">
    <source>
        <dbReference type="ARBA" id="ARBA00049504"/>
    </source>
</evidence>
<comment type="caution">
    <text evidence="20">The sequence shown here is derived from an EMBL/GenBank/DDBJ whole genome shotgun (WGS) entry which is preliminary data.</text>
</comment>
<dbReference type="PANTHER" id="PTHR34148:SF1">
    <property type="entry name" value="ADENOSYLCOBINAMIDE-GDP RIBAZOLETRANSFERASE"/>
    <property type="match status" value="1"/>
</dbReference>
<evidence type="ECO:0000313" key="21">
    <source>
        <dbReference type="Proteomes" id="UP000023435"/>
    </source>
</evidence>
<keyword evidence="10 19" id="KW-0812">Transmembrane</keyword>
<feature type="transmembrane region" description="Helical" evidence="19">
    <location>
        <begin position="114"/>
        <end position="133"/>
    </location>
</feature>
<comment type="catalytic activity">
    <reaction evidence="17 19">
        <text>alpha-ribazole + adenosylcob(III)inamide-GDP = adenosylcob(III)alamin + GMP + H(+)</text>
        <dbReference type="Rhea" id="RHEA:16049"/>
        <dbReference type="ChEBI" id="CHEBI:10329"/>
        <dbReference type="ChEBI" id="CHEBI:15378"/>
        <dbReference type="ChEBI" id="CHEBI:18408"/>
        <dbReference type="ChEBI" id="CHEBI:58115"/>
        <dbReference type="ChEBI" id="CHEBI:60487"/>
        <dbReference type="EC" id="2.7.8.26"/>
    </reaction>
</comment>
<evidence type="ECO:0000256" key="6">
    <source>
        <dbReference type="ARBA" id="ARBA00015850"/>
    </source>
</evidence>
<comment type="cofactor">
    <cofactor evidence="1 19">
        <name>Mg(2+)</name>
        <dbReference type="ChEBI" id="CHEBI:18420"/>
    </cofactor>
</comment>
<evidence type="ECO:0000256" key="3">
    <source>
        <dbReference type="ARBA" id="ARBA00004663"/>
    </source>
</evidence>
<dbReference type="PANTHER" id="PTHR34148">
    <property type="entry name" value="ADENOSYLCOBINAMIDE-GDP RIBAZOLETRANSFERASE"/>
    <property type="match status" value="1"/>
</dbReference>
<evidence type="ECO:0000256" key="8">
    <source>
        <dbReference type="ARBA" id="ARBA00022573"/>
    </source>
</evidence>
<evidence type="ECO:0000256" key="15">
    <source>
        <dbReference type="ARBA" id="ARBA00032605"/>
    </source>
</evidence>
<accession>A0A108UCQ8</accession>
<keyword evidence="7 19" id="KW-1003">Cell membrane</keyword>
<feature type="transmembrane region" description="Helical" evidence="19">
    <location>
        <begin position="58"/>
        <end position="77"/>
    </location>
</feature>
<dbReference type="Pfam" id="PF02654">
    <property type="entry name" value="CobS"/>
    <property type="match status" value="1"/>
</dbReference>
<evidence type="ECO:0000256" key="19">
    <source>
        <dbReference type="HAMAP-Rule" id="MF_00719"/>
    </source>
</evidence>
<dbReference type="GO" id="GO:0005886">
    <property type="term" value="C:plasma membrane"/>
    <property type="evidence" value="ECO:0007669"/>
    <property type="project" value="UniProtKB-SubCell"/>
</dbReference>
<proteinExistence type="inferred from homology"/>
<evidence type="ECO:0000256" key="12">
    <source>
        <dbReference type="ARBA" id="ARBA00022989"/>
    </source>
</evidence>
<dbReference type="NCBIfam" id="NF001278">
    <property type="entry name" value="PRK00235.1-5"/>
    <property type="match status" value="1"/>
</dbReference>
<protein>
    <recommendedName>
        <fullName evidence="6 19">Adenosylcobinamide-GDP ribazoletransferase</fullName>
        <ecNumber evidence="5 19">2.7.8.26</ecNumber>
    </recommendedName>
    <alternativeName>
        <fullName evidence="16 19">Cobalamin synthase</fullName>
    </alternativeName>
    <alternativeName>
        <fullName evidence="15 19">Cobalamin-5'-phosphate synthase</fullName>
    </alternativeName>
</protein>
<sequence length="246" mass="25474">MQALLAAIGFLTRIPVPARVFEQPRAQSRSLVWYPAVGLLIGGVLCALAWALQTRPPLIAAGLLLTAWVALTGALHLDGLADSADAWVGGMRADAAASRERTLEIMKDPRSGPLGVVAVVLALLLKFAALASLPAPAWAALLLAPLLARTGLTLAFLVLPYVRRGGLGQALVDAPRAACWFAVAIAVGGCALAGWRGGLAVGVAAMVFAIWRRACLRRLQGMTGDACGALTELIEAAVLVALALSY</sequence>
<dbReference type="GO" id="GO:0009236">
    <property type="term" value="P:cobalamin biosynthetic process"/>
    <property type="evidence" value="ECO:0007669"/>
    <property type="project" value="UniProtKB-UniRule"/>
</dbReference>
<dbReference type="EC" id="2.7.8.26" evidence="5 19"/>
<evidence type="ECO:0000256" key="1">
    <source>
        <dbReference type="ARBA" id="ARBA00001946"/>
    </source>
</evidence>
<evidence type="ECO:0000313" key="20">
    <source>
        <dbReference type="EMBL" id="KWS06751.1"/>
    </source>
</evidence>
<comment type="similarity">
    <text evidence="4 19">Belongs to the CobS family.</text>
</comment>
<evidence type="ECO:0000256" key="5">
    <source>
        <dbReference type="ARBA" id="ARBA00013200"/>
    </source>
</evidence>
<gene>
    <name evidence="19" type="primary">cobS</name>
    <name evidence="20" type="ORF">AZ78_4309</name>
</gene>
<comment type="subcellular location">
    <subcellularLocation>
        <location evidence="2 19">Cell membrane</location>
        <topology evidence="2 19">Multi-pass membrane protein</topology>
    </subcellularLocation>
</comment>
<feature type="transmembrane region" description="Helical" evidence="19">
    <location>
        <begin position="140"/>
        <end position="162"/>
    </location>
</feature>
<dbReference type="NCBIfam" id="TIGR00317">
    <property type="entry name" value="cobS"/>
    <property type="match status" value="1"/>
</dbReference>
<dbReference type="UniPathway" id="UPA00148">
    <property type="reaction ID" value="UER00238"/>
</dbReference>
<comment type="catalytic activity">
    <reaction evidence="18 19">
        <text>alpha-ribazole 5'-phosphate + adenosylcob(III)inamide-GDP = adenosylcob(III)alamin 5'-phosphate + GMP + H(+)</text>
        <dbReference type="Rhea" id="RHEA:23560"/>
        <dbReference type="ChEBI" id="CHEBI:15378"/>
        <dbReference type="ChEBI" id="CHEBI:57918"/>
        <dbReference type="ChEBI" id="CHEBI:58115"/>
        <dbReference type="ChEBI" id="CHEBI:60487"/>
        <dbReference type="ChEBI" id="CHEBI:60493"/>
        <dbReference type="EC" id="2.7.8.26"/>
    </reaction>
</comment>
<dbReference type="AlphaFoldDB" id="A0A108UCQ8"/>
<keyword evidence="12 19" id="KW-1133">Transmembrane helix</keyword>
<evidence type="ECO:0000256" key="9">
    <source>
        <dbReference type="ARBA" id="ARBA00022679"/>
    </source>
</evidence>
<keyword evidence="9 19" id="KW-0808">Transferase</keyword>
<evidence type="ECO:0000256" key="16">
    <source>
        <dbReference type="ARBA" id="ARBA00032853"/>
    </source>
</evidence>
<dbReference type="EMBL" id="JAJA02000001">
    <property type="protein sequence ID" value="KWS06751.1"/>
    <property type="molecule type" value="Genomic_DNA"/>
</dbReference>
<keyword evidence="11 19" id="KW-0460">Magnesium</keyword>
<feature type="transmembrane region" description="Helical" evidence="19">
    <location>
        <begin position="182"/>
        <end position="211"/>
    </location>
</feature>
<evidence type="ECO:0000256" key="4">
    <source>
        <dbReference type="ARBA" id="ARBA00010561"/>
    </source>
</evidence>
<reference evidence="20 21" key="1">
    <citation type="journal article" date="2014" name="Genome Announc.">
        <title>Draft Genome Sequence of Lysobacter capsici AZ78, a Bacterium Antagonistic to Plant-Pathogenic Oomycetes.</title>
        <authorList>
            <person name="Puopolo G."/>
            <person name="Sonego P."/>
            <person name="Engelen K."/>
            <person name="Pertot I."/>
        </authorList>
    </citation>
    <scope>NUCLEOTIDE SEQUENCE [LARGE SCALE GENOMIC DNA]</scope>
    <source>
        <strain evidence="20 21">AZ78</strain>
    </source>
</reference>
<keyword evidence="13 19" id="KW-0472">Membrane</keyword>
<dbReference type="GO" id="GO:0008818">
    <property type="term" value="F:cobalamin 5'-phosphate synthase activity"/>
    <property type="evidence" value="ECO:0007669"/>
    <property type="project" value="UniProtKB-UniRule"/>
</dbReference>
<comment type="function">
    <text evidence="14 19">Joins adenosylcobinamide-GDP and alpha-ribazole to generate adenosylcobalamin (Ado-cobalamin). Also synthesizes adenosylcobalamin 5'-phosphate from adenosylcobinamide-GDP and alpha-ribazole 5'-phosphate.</text>
</comment>
<evidence type="ECO:0000256" key="7">
    <source>
        <dbReference type="ARBA" id="ARBA00022475"/>
    </source>
</evidence>
<evidence type="ECO:0000256" key="10">
    <source>
        <dbReference type="ARBA" id="ARBA00022692"/>
    </source>
</evidence>
<feature type="transmembrane region" description="Helical" evidence="19">
    <location>
        <begin position="32"/>
        <end position="51"/>
    </location>
</feature>
<name>A0A108UCQ8_9GAMM</name>
<evidence type="ECO:0000256" key="2">
    <source>
        <dbReference type="ARBA" id="ARBA00004651"/>
    </source>
</evidence>
<organism evidence="20 21">
    <name type="scientific">Lysobacter capsici AZ78</name>
    <dbReference type="NCBI Taxonomy" id="1444315"/>
    <lineage>
        <taxon>Bacteria</taxon>
        <taxon>Pseudomonadati</taxon>
        <taxon>Pseudomonadota</taxon>
        <taxon>Gammaproteobacteria</taxon>
        <taxon>Lysobacterales</taxon>
        <taxon>Lysobacteraceae</taxon>
        <taxon>Lysobacter</taxon>
    </lineage>
</organism>